<organism evidence="3 4">
    <name type="scientific">Rubripirellula amarantea</name>
    <dbReference type="NCBI Taxonomy" id="2527999"/>
    <lineage>
        <taxon>Bacteria</taxon>
        <taxon>Pseudomonadati</taxon>
        <taxon>Planctomycetota</taxon>
        <taxon>Planctomycetia</taxon>
        <taxon>Pirellulales</taxon>
        <taxon>Pirellulaceae</taxon>
        <taxon>Rubripirellula</taxon>
    </lineage>
</organism>
<dbReference type="EMBL" id="SJPI01000003">
    <property type="protein sequence ID" value="TWT49702.1"/>
    <property type="molecule type" value="Genomic_DNA"/>
</dbReference>
<keyword evidence="1" id="KW-0472">Membrane</keyword>
<evidence type="ECO:0000313" key="3">
    <source>
        <dbReference type="EMBL" id="TWT49702.1"/>
    </source>
</evidence>
<dbReference type="AlphaFoldDB" id="A0A5C5WIQ3"/>
<proteinExistence type="predicted"/>
<sequence>MDENKLRFGVGVLVISSIGIGIILTFLFGAFPSVLSSEYPLSVVFPSAEGIGLNTSVVRDGVRIGRVSDIALRPEGGVLVSLSMDSDKPLTHQYIPRIGSANLVTGDAKLEFVQASERELTSLFGEDRQLIESPYSPGEFLKSRAKSESIFEMQDDLQSTFESIRVAGESIASAGESVDQLAREVREVVGGTDGRIDEVAIEAKKALEEFQGAMRDVRAIVGNPKLQQNLEASLEQLPLLLQNAQEALSRTEKTFDSIDRAGQQFERVGVAAEETVKSARSAVERTEQRLGNTVKNAEKTFANLEQFTRPFANRGDEFASQVLTTLASLERTLTEVEQFGKTLNNSDGSLRRFLEDDDIYFQVRRSVENIEEATARVRPILDDVRIFTDKIARDPRELGIRGALSKRPSGSGLK</sequence>
<keyword evidence="1" id="KW-1133">Transmembrane helix</keyword>
<dbReference type="InterPro" id="IPR003399">
    <property type="entry name" value="Mce/MlaD"/>
</dbReference>
<evidence type="ECO:0000259" key="2">
    <source>
        <dbReference type="Pfam" id="PF02470"/>
    </source>
</evidence>
<dbReference type="PANTHER" id="PTHR33371">
    <property type="entry name" value="INTERMEMBRANE PHOSPHOLIPID TRANSPORT SYSTEM BINDING PROTEIN MLAD-RELATED"/>
    <property type="match status" value="1"/>
</dbReference>
<dbReference type="Proteomes" id="UP000316598">
    <property type="component" value="Unassembled WGS sequence"/>
</dbReference>
<protein>
    <recommendedName>
        <fullName evidence="2">Mce/MlaD domain-containing protein</fullName>
    </recommendedName>
</protein>
<keyword evidence="1" id="KW-0812">Transmembrane</keyword>
<evidence type="ECO:0000256" key="1">
    <source>
        <dbReference type="SAM" id="Phobius"/>
    </source>
</evidence>
<evidence type="ECO:0000313" key="4">
    <source>
        <dbReference type="Proteomes" id="UP000316598"/>
    </source>
</evidence>
<dbReference type="PANTHER" id="PTHR33371:SF4">
    <property type="entry name" value="INTERMEMBRANE PHOSPHOLIPID TRANSPORT SYSTEM BINDING PROTEIN MLAD"/>
    <property type="match status" value="1"/>
</dbReference>
<gene>
    <name evidence="3" type="ORF">Pla22_49020</name>
</gene>
<dbReference type="InterPro" id="IPR052336">
    <property type="entry name" value="MlaD_Phospholipid_Transporter"/>
</dbReference>
<comment type="caution">
    <text evidence="3">The sequence shown here is derived from an EMBL/GenBank/DDBJ whole genome shotgun (WGS) entry which is preliminary data.</text>
</comment>
<dbReference type="RefSeq" id="WP_146517244.1">
    <property type="nucleotide sequence ID" value="NZ_SJPI01000003.1"/>
</dbReference>
<dbReference type="Pfam" id="PF02470">
    <property type="entry name" value="MlaD"/>
    <property type="match status" value="1"/>
</dbReference>
<feature type="domain" description="Mce/MlaD" evidence="2">
    <location>
        <begin position="38"/>
        <end position="112"/>
    </location>
</feature>
<accession>A0A5C5WIQ3</accession>
<dbReference type="OrthoDB" id="260338at2"/>
<feature type="transmembrane region" description="Helical" evidence="1">
    <location>
        <begin position="12"/>
        <end position="31"/>
    </location>
</feature>
<name>A0A5C5WIQ3_9BACT</name>
<reference evidence="3 4" key="1">
    <citation type="submission" date="2019-02" db="EMBL/GenBank/DDBJ databases">
        <title>Deep-cultivation of Planctomycetes and their phenomic and genomic characterization uncovers novel biology.</title>
        <authorList>
            <person name="Wiegand S."/>
            <person name="Jogler M."/>
            <person name="Boedeker C."/>
            <person name="Pinto D."/>
            <person name="Vollmers J."/>
            <person name="Rivas-Marin E."/>
            <person name="Kohn T."/>
            <person name="Peeters S.H."/>
            <person name="Heuer A."/>
            <person name="Rast P."/>
            <person name="Oberbeckmann S."/>
            <person name="Bunk B."/>
            <person name="Jeske O."/>
            <person name="Meyerdierks A."/>
            <person name="Storesund J.E."/>
            <person name="Kallscheuer N."/>
            <person name="Luecker S."/>
            <person name="Lage O.M."/>
            <person name="Pohl T."/>
            <person name="Merkel B.J."/>
            <person name="Hornburger P."/>
            <person name="Mueller R.-W."/>
            <person name="Bruemmer F."/>
            <person name="Labrenz M."/>
            <person name="Spormann A.M."/>
            <person name="Op Den Camp H."/>
            <person name="Overmann J."/>
            <person name="Amann R."/>
            <person name="Jetten M.S.M."/>
            <person name="Mascher T."/>
            <person name="Medema M.H."/>
            <person name="Devos D.P."/>
            <person name="Kaster A.-K."/>
            <person name="Ovreas L."/>
            <person name="Rohde M."/>
            <person name="Galperin M.Y."/>
            <person name="Jogler C."/>
        </authorList>
    </citation>
    <scope>NUCLEOTIDE SEQUENCE [LARGE SCALE GENOMIC DNA]</scope>
    <source>
        <strain evidence="3 4">Pla22</strain>
    </source>
</reference>
<keyword evidence="4" id="KW-1185">Reference proteome</keyword>